<sequence length="398" mass="44526">MMAESLNYRDHTHHTRTYTIPPLDLSSADQHIESLPKSTTRTMQITLTLKDMTDVSLNDSNVQAPAISLTADLEAGLAFQSSTLLTAQNTTEPVQPITHSKKHTNVQLLNPGSSSIPLATMSSSIEKCSAPPLRQKPVKRKAKKSRKTLIKAALKLQTERLLAKDTKATAVVKVTKLASSIRRGKHVLPQLIPGLYYEFKLTSKLPQILDTFSKGYDYLIVLKLLGSQSQLKASAFQTPPSPHEPMTSQISLPPILKRNRYPVVFGELSHIQRKPSIRLEQQIGILEREIEREKKLIQKAQSQALARVRQNTKKAENRLQRRELEDEDELRTWGFDDCKSESLKPSAVMNKDSKNKATTSLSIRNRSKSKTSPPSQIKHPSIQGSLLPLPTLESEVEL</sequence>
<reference evidence="2" key="1">
    <citation type="journal article" date="2021" name="Open Biol.">
        <title>Shared evolutionary footprints suggest mitochondrial oxidative damage underlies multiple complex I losses in fungi.</title>
        <authorList>
            <person name="Schikora-Tamarit M.A."/>
            <person name="Marcet-Houben M."/>
            <person name="Nosek J."/>
            <person name="Gabaldon T."/>
        </authorList>
    </citation>
    <scope>NUCLEOTIDE SEQUENCE</scope>
    <source>
        <strain evidence="2">CBS2887</strain>
    </source>
</reference>
<evidence type="ECO:0000313" key="3">
    <source>
        <dbReference type="Proteomes" id="UP000774326"/>
    </source>
</evidence>
<comment type="caution">
    <text evidence="2">The sequence shown here is derived from an EMBL/GenBank/DDBJ whole genome shotgun (WGS) entry which is preliminary data.</text>
</comment>
<evidence type="ECO:0000256" key="1">
    <source>
        <dbReference type="SAM" id="MobiDB-lite"/>
    </source>
</evidence>
<evidence type="ECO:0000313" key="2">
    <source>
        <dbReference type="EMBL" id="KAH3685545.1"/>
    </source>
</evidence>
<accession>A0A9P8Q9H9</accession>
<feature type="region of interest" description="Disordered" evidence="1">
    <location>
        <begin position="344"/>
        <end position="398"/>
    </location>
</feature>
<keyword evidence="3" id="KW-1185">Reference proteome</keyword>
<feature type="region of interest" description="Disordered" evidence="1">
    <location>
        <begin position="307"/>
        <end position="326"/>
    </location>
</feature>
<reference evidence="2" key="2">
    <citation type="submission" date="2021-01" db="EMBL/GenBank/DDBJ databases">
        <authorList>
            <person name="Schikora-Tamarit M.A."/>
        </authorList>
    </citation>
    <scope>NUCLEOTIDE SEQUENCE</scope>
    <source>
        <strain evidence="2">CBS2887</strain>
    </source>
</reference>
<dbReference type="EMBL" id="JAEUBG010001919">
    <property type="protein sequence ID" value="KAH3685545.1"/>
    <property type="molecule type" value="Genomic_DNA"/>
</dbReference>
<dbReference type="AlphaFoldDB" id="A0A9P8Q9H9"/>
<name>A0A9P8Q9H9_WICPI</name>
<organism evidence="2 3">
    <name type="scientific">Wickerhamomyces pijperi</name>
    <name type="common">Yeast</name>
    <name type="synonym">Pichia pijperi</name>
    <dbReference type="NCBI Taxonomy" id="599730"/>
    <lineage>
        <taxon>Eukaryota</taxon>
        <taxon>Fungi</taxon>
        <taxon>Dikarya</taxon>
        <taxon>Ascomycota</taxon>
        <taxon>Saccharomycotina</taxon>
        <taxon>Saccharomycetes</taxon>
        <taxon>Phaffomycetales</taxon>
        <taxon>Wickerhamomycetaceae</taxon>
        <taxon>Wickerhamomyces</taxon>
    </lineage>
</organism>
<gene>
    <name evidence="2" type="ORF">WICPIJ_003471</name>
</gene>
<feature type="compositionally biased region" description="Polar residues" evidence="1">
    <location>
        <begin position="356"/>
        <end position="375"/>
    </location>
</feature>
<feature type="compositionally biased region" description="Basic and acidic residues" evidence="1">
    <location>
        <begin position="313"/>
        <end position="326"/>
    </location>
</feature>
<protein>
    <submittedName>
        <fullName evidence="2">Uncharacterized protein</fullName>
    </submittedName>
</protein>
<dbReference type="Proteomes" id="UP000774326">
    <property type="component" value="Unassembled WGS sequence"/>
</dbReference>
<proteinExistence type="predicted"/>